<dbReference type="SMART" id="SM00487">
    <property type="entry name" value="DEXDc"/>
    <property type="match status" value="1"/>
</dbReference>
<dbReference type="GO" id="GO:0006281">
    <property type="term" value="P:DNA repair"/>
    <property type="evidence" value="ECO:0007669"/>
    <property type="project" value="TreeGrafter"/>
</dbReference>
<dbReference type="EMBL" id="MN739613">
    <property type="protein sequence ID" value="QHT15866.1"/>
    <property type="molecule type" value="Genomic_DNA"/>
</dbReference>
<dbReference type="SUPFAM" id="SSF52540">
    <property type="entry name" value="P-loop containing nucleoside triphosphate hydrolases"/>
    <property type="match status" value="2"/>
</dbReference>
<dbReference type="GO" id="GO:0016787">
    <property type="term" value="F:hydrolase activity"/>
    <property type="evidence" value="ECO:0007669"/>
    <property type="project" value="UniProtKB-KW"/>
</dbReference>
<protein>
    <recommendedName>
        <fullName evidence="7">Helicase</fullName>
    </recommendedName>
</protein>
<name>A0A6C0DFZ1_9ZZZZ</name>
<reference evidence="6" key="1">
    <citation type="journal article" date="2020" name="Nature">
        <title>Giant virus diversity and host interactions through global metagenomics.</title>
        <authorList>
            <person name="Schulz F."/>
            <person name="Roux S."/>
            <person name="Paez-Espino D."/>
            <person name="Jungbluth S."/>
            <person name="Walsh D.A."/>
            <person name="Denef V.J."/>
            <person name="McMahon K.D."/>
            <person name="Konstantinidis K.T."/>
            <person name="Eloe-Fadrosh E.A."/>
            <person name="Kyrpides N.C."/>
            <person name="Woyke T."/>
        </authorList>
    </citation>
    <scope>NUCLEOTIDE SEQUENCE</scope>
    <source>
        <strain evidence="6">GVMAG-M-3300023174-176</strain>
    </source>
</reference>
<proteinExistence type="predicted"/>
<feature type="domain" description="Helicase ATP-binding" evidence="4">
    <location>
        <begin position="45"/>
        <end position="212"/>
    </location>
</feature>
<evidence type="ECO:0000256" key="2">
    <source>
        <dbReference type="ARBA" id="ARBA00022801"/>
    </source>
</evidence>
<evidence type="ECO:0000256" key="3">
    <source>
        <dbReference type="ARBA" id="ARBA00022840"/>
    </source>
</evidence>
<organism evidence="6">
    <name type="scientific">viral metagenome</name>
    <dbReference type="NCBI Taxonomy" id="1070528"/>
    <lineage>
        <taxon>unclassified sequences</taxon>
        <taxon>metagenomes</taxon>
        <taxon>organismal metagenomes</taxon>
    </lineage>
</organism>
<dbReference type="InterPro" id="IPR027417">
    <property type="entry name" value="P-loop_NTPase"/>
</dbReference>
<dbReference type="InterPro" id="IPR000330">
    <property type="entry name" value="SNF2_N"/>
</dbReference>
<dbReference type="AlphaFoldDB" id="A0A6C0DFZ1"/>
<sequence length="463" mass="52578">MTVLKRKAPLKMLYEGFKPYSHQGPAINHMLMLERKGTEAPPFSDQPAVNFRGGVLADDMGLGKTSEMLMTMKNNPKPKTLLLVPLALVEPWTTAATKAGFRCFVVGKERVWTKVSSLLPTETKASADAWDPSVPQVFITNYDTLLHREALVLAETWDRVVLDEAHRIRNHKSILTQKVLEIEASLRWVLTGTPVVNSLSDAVTLFAFLGIPHTPTMRWDPVYYPALMEEILIYRSMESIRGKVRDAPPVPDEEEHVLEFASAKERNFYRATAEHPYDYQFEMFLRLRQASVSPATFNKSWTAPSTKMIGLGDLIQTDRSRKWIVFCSFHEEMRLVAEYLEDRLGLEAEQYHGGLNQTERTATLMRARDPSCRVLLIQLQAGGCGLNLQEFDGVVFMSPWWTSAMMEQAKARAVRMGQKKVVKVVHLLLAIEKGLNIDTMMGTAADMKRDLLKEEFFTNRVLL</sequence>
<dbReference type="InterPro" id="IPR049730">
    <property type="entry name" value="SNF2/RAD54-like_C"/>
</dbReference>
<dbReference type="GO" id="GO:0008094">
    <property type="term" value="F:ATP-dependent activity, acting on DNA"/>
    <property type="evidence" value="ECO:0007669"/>
    <property type="project" value="TreeGrafter"/>
</dbReference>
<evidence type="ECO:0000256" key="1">
    <source>
        <dbReference type="ARBA" id="ARBA00022741"/>
    </source>
</evidence>
<dbReference type="GO" id="GO:0005634">
    <property type="term" value="C:nucleus"/>
    <property type="evidence" value="ECO:0007669"/>
    <property type="project" value="TreeGrafter"/>
</dbReference>
<keyword evidence="3" id="KW-0067">ATP-binding</keyword>
<dbReference type="Gene3D" id="3.40.50.300">
    <property type="entry name" value="P-loop containing nucleotide triphosphate hydrolases"/>
    <property type="match status" value="1"/>
</dbReference>
<dbReference type="SMART" id="SM00490">
    <property type="entry name" value="HELICc"/>
    <property type="match status" value="1"/>
</dbReference>
<keyword evidence="1" id="KW-0547">Nucleotide-binding</keyword>
<dbReference type="InterPro" id="IPR050628">
    <property type="entry name" value="SNF2_RAD54_helicase_TF"/>
</dbReference>
<dbReference type="PANTHER" id="PTHR45626">
    <property type="entry name" value="TRANSCRIPTION TERMINATION FACTOR 2-RELATED"/>
    <property type="match status" value="1"/>
</dbReference>
<keyword evidence="2" id="KW-0378">Hydrolase</keyword>
<evidence type="ECO:0000313" key="6">
    <source>
        <dbReference type="EMBL" id="QHT15866.1"/>
    </source>
</evidence>
<dbReference type="PROSITE" id="PS51194">
    <property type="entry name" value="HELICASE_CTER"/>
    <property type="match status" value="1"/>
</dbReference>
<dbReference type="PROSITE" id="PS51192">
    <property type="entry name" value="HELICASE_ATP_BIND_1"/>
    <property type="match status" value="1"/>
</dbReference>
<feature type="domain" description="Helicase C-terminal" evidence="5">
    <location>
        <begin position="310"/>
        <end position="452"/>
    </location>
</feature>
<dbReference type="Gene3D" id="3.40.50.10810">
    <property type="entry name" value="Tandem AAA-ATPase domain"/>
    <property type="match status" value="1"/>
</dbReference>
<dbReference type="InterPro" id="IPR014001">
    <property type="entry name" value="Helicase_ATP-bd"/>
</dbReference>
<evidence type="ECO:0008006" key="7">
    <source>
        <dbReference type="Google" id="ProtNLM"/>
    </source>
</evidence>
<dbReference type="Pfam" id="PF00176">
    <property type="entry name" value="SNF2-rel_dom"/>
    <property type="match status" value="1"/>
</dbReference>
<dbReference type="InterPro" id="IPR038718">
    <property type="entry name" value="SNF2-like_sf"/>
</dbReference>
<evidence type="ECO:0000259" key="5">
    <source>
        <dbReference type="PROSITE" id="PS51194"/>
    </source>
</evidence>
<dbReference type="CDD" id="cd18793">
    <property type="entry name" value="SF2_C_SNF"/>
    <property type="match status" value="1"/>
</dbReference>
<evidence type="ECO:0000259" key="4">
    <source>
        <dbReference type="PROSITE" id="PS51192"/>
    </source>
</evidence>
<dbReference type="InterPro" id="IPR001650">
    <property type="entry name" value="Helicase_C-like"/>
</dbReference>
<accession>A0A6C0DFZ1</accession>
<dbReference type="GO" id="GO:0005524">
    <property type="term" value="F:ATP binding"/>
    <property type="evidence" value="ECO:0007669"/>
    <property type="project" value="UniProtKB-KW"/>
</dbReference>
<dbReference type="Pfam" id="PF00271">
    <property type="entry name" value="Helicase_C"/>
    <property type="match status" value="1"/>
</dbReference>